<dbReference type="Gene3D" id="1.10.10.10">
    <property type="entry name" value="Winged helix-like DNA-binding domain superfamily/Winged helix DNA-binding domain"/>
    <property type="match status" value="1"/>
</dbReference>
<dbReference type="NCBIfam" id="TIGR02937">
    <property type="entry name" value="sigma70-ECF"/>
    <property type="match status" value="1"/>
</dbReference>
<keyword evidence="5" id="KW-0804">Transcription</keyword>
<dbReference type="Pfam" id="PF04542">
    <property type="entry name" value="Sigma70_r2"/>
    <property type="match status" value="1"/>
</dbReference>
<dbReference type="GO" id="GO:0003677">
    <property type="term" value="F:DNA binding"/>
    <property type="evidence" value="ECO:0007669"/>
    <property type="project" value="UniProtKB-KW"/>
</dbReference>
<feature type="region of interest" description="Disordered" evidence="6">
    <location>
        <begin position="23"/>
        <end position="45"/>
    </location>
</feature>
<evidence type="ECO:0000259" key="7">
    <source>
        <dbReference type="SMART" id="SM00421"/>
    </source>
</evidence>
<dbReference type="GO" id="GO:0016987">
    <property type="term" value="F:sigma factor activity"/>
    <property type="evidence" value="ECO:0007669"/>
    <property type="project" value="UniProtKB-KW"/>
</dbReference>
<dbReference type="PANTHER" id="PTHR43133">
    <property type="entry name" value="RNA POLYMERASE ECF-TYPE SIGMA FACTO"/>
    <property type="match status" value="1"/>
</dbReference>
<keyword evidence="4" id="KW-0238">DNA-binding</keyword>
<dbReference type="InterPro" id="IPR013324">
    <property type="entry name" value="RNA_pol_sigma_r3/r4-like"/>
</dbReference>
<proteinExistence type="inferred from homology"/>
<evidence type="ECO:0000256" key="3">
    <source>
        <dbReference type="ARBA" id="ARBA00023082"/>
    </source>
</evidence>
<dbReference type="AlphaFoldDB" id="A0A558APB5"/>
<comment type="similarity">
    <text evidence="1">Belongs to the sigma-70 factor family. ECF subfamily.</text>
</comment>
<dbReference type="EMBL" id="VJZA01000001">
    <property type="protein sequence ID" value="TVT26088.1"/>
    <property type="molecule type" value="Genomic_DNA"/>
</dbReference>
<protein>
    <submittedName>
        <fullName evidence="8">Sigma-70 family RNA polymerase sigma factor</fullName>
    </submittedName>
</protein>
<keyword evidence="2" id="KW-0805">Transcription regulation</keyword>
<evidence type="ECO:0000256" key="1">
    <source>
        <dbReference type="ARBA" id="ARBA00010641"/>
    </source>
</evidence>
<dbReference type="SMART" id="SM00421">
    <property type="entry name" value="HTH_LUXR"/>
    <property type="match status" value="1"/>
</dbReference>
<dbReference type="InterPro" id="IPR000792">
    <property type="entry name" value="Tscrpt_reg_LuxR_C"/>
</dbReference>
<accession>A0A558APB5</accession>
<dbReference type="SUPFAM" id="SSF88946">
    <property type="entry name" value="Sigma2 domain of RNA polymerase sigma factors"/>
    <property type="match status" value="1"/>
</dbReference>
<dbReference type="Proteomes" id="UP000318578">
    <property type="component" value="Unassembled WGS sequence"/>
</dbReference>
<dbReference type="SUPFAM" id="SSF88659">
    <property type="entry name" value="Sigma3 and sigma4 domains of RNA polymerase sigma factors"/>
    <property type="match status" value="1"/>
</dbReference>
<name>A0A558APB5_9PSEU</name>
<evidence type="ECO:0000256" key="6">
    <source>
        <dbReference type="SAM" id="MobiDB-lite"/>
    </source>
</evidence>
<keyword evidence="9" id="KW-1185">Reference proteome</keyword>
<evidence type="ECO:0000313" key="8">
    <source>
        <dbReference type="EMBL" id="TVT26088.1"/>
    </source>
</evidence>
<dbReference type="InterPro" id="IPR014284">
    <property type="entry name" value="RNA_pol_sigma-70_dom"/>
</dbReference>
<comment type="caution">
    <text evidence="8">The sequence shown here is derived from an EMBL/GenBank/DDBJ whole genome shotgun (WGS) entry which is preliminary data.</text>
</comment>
<dbReference type="InterPro" id="IPR007627">
    <property type="entry name" value="RNA_pol_sigma70_r2"/>
</dbReference>
<dbReference type="InterPro" id="IPR036388">
    <property type="entry name" value="WH-like_DNA-bd_sf"/>
</dbReference>
<sequence>MRLTGNIFGHSRDIQTELPLQTRAASRAADEPGCAMSGEDREPPSVDESLVTAALAGLPGATGELLRRLAPLVMRHCKRKVLPGERWRIDAEDLAQEVVLAALAALPRYHYPAGAFLAYTFAIANRKLAETRRRHRNRGVTPVGEFSDESRPLAVTWADPWAEVERADVRRRLTALLATLPPRTRQILRLRVVDGLSARETAEVLGMSSGSVRVVQHRALSDLRRRVQADHWFQVT</sequence>
<keyword evidence="3" id="KW-0731">Sigma factor</keyword>
<dbReference type="PANTHER" id="PTHR43133:SF58">
    <property type="entry name" value="ECF RNA POLYMERASE SIGMA FACTOR SIGD"/>
    <property type="match status" value="1"/>
</dbReference>
<dbReference type="CDD" id="cd06171">
    <property type="entry name" value="Sigma70_r4"/>
    <property type="match status" value="1"/>
</dbReference>
<dbReference type="OrthoDB" id="160825at2"/>
<dbReference type="Gene3D" id="1.10.1740.10">
    <property type="match status" value="1"/>
</dbReference>
<organism evidence="8 9">
    <name type="scientific">Amycolatopsis acidiphila</name>
    <dbReference type="NCBI Taxonomy" id="715473"/>
    <lineage>
        <taxon>Bacteria</taxon>
        <taxon>Bacillati</taxon>
        <taxon>Actinomycetota</taxon>
        <taxon>Actinomycetes</taxon>
        <taxon>Pseudonocardiales</taxon>
        <taxon>Pseudonocardiaceae</taxon>
        <taxon>Amycolatopsis</taxon>
    </lineage>
</organism>
<reference evidence="8 9" key="1">
    <citation type="submission" date="2019-07" db="EMBL/GenBank/DDBJ databases">
        <title>New species of Amycolatopsis and Streptomyces.</title>
        <authorList>
            <person name="Duangmal K."/>
            <person name="Teo W.F.A."/>
            <person name="Lipun K."/>
        </authorList>
    </citation>
    <scope>NUCLEOTIDE SEQUENCE [LARGE SCALE GENOMIC DNA]</scope>
    <source>
        <strain evidence="8 9">JCM 30562</strain>
    </source>
</reference>
<gene>
    <name evidence="8" type="ORF">FNH06_01310</name>
</gene>
<evidence type="ECO:0000256" key="4">
    <source>
        <dbReference type="ARBA" id="ARBA00023125"/>
    </source>
</evidence>
<dbReference type="Pfam" id="PF08281">
    <property type="entry name" value="Sigma70_r4_2"/>
    <property type="match status" value="1"/>
</dbReference>
<evidence type="ECO:0000313" key="9">
    <source>
        <dbReference type="Proteomes" id="UP000318578"/>
    </source>
</evidence>
<dbReference type="InterPro" id="IPR013325">
    <property type="entry name" value="RNA_pol_sigma_r2"/>
</dbReference>
<dbReference type="GO" id="GO:0006352">
    <property type="term" value="P:DNA-templated transcription initiation"/>
    <property type="evidence" value="ECO:0007669"/>
    <property type="project" value="InterPro"/>
</dbReference>
<dbReference type="InterPro" id="IPR039425">
    <property type="entry name" value="RNA_pol_sigma-70-like"/>
</dbReference>
<evidence type="ECO:0000256" key="2">
    <source>
        <dbReference type="ARBA" id="ARBA00023015"/>
    </source>
</evidence>
<feature type="domain" description="HTH luxR-type" evidence="7">
    <location>
        <begin position="177"/>
        <end position="233"/>
    </location>
</feature>
<evidence type="ECO:0000256" key="5">
    <source>
        <dbReference type="ARBA" id="ARBA00023163"/>
    </source>
</evidence>
<dbReference type="InterPro" id="IPR013249">
    <property type="entry name" value="RNA_pol_sigma70_r4_t2"/>
</dbReference>